<keyword evidence="1" id="KW-0472">Membrane</keyword>
<dbReference type="Proteomes" id="UP000076630">
    <property type="component" value="Unassembled WGS sequence"/>
</dbReference>
<keyword evidence="3" id="KW-1185">Reference proteome</keyword>
<accession>A0A165PX63</accession>
<dbReference type="AlphaFoldDB" id="A0A165PX63"/>
<protein>
    <recommendedName>
        <fullName evidence="4">TolB-like 6-blade propeller-like</fullName>
    </recommendedName>
</protein>
<reference evidence="2 3" key="1">
    <citation type="submission" date="2016-01" db="EMBL/GenBank/DDBJ databases">
        <title>Whole genome sequencing of Myroides marinus L41.</title>
        <authorList>
            <person name="Hong K.W."/>
        </authorList>
    </citation>
    <scope>NUCLEOTIDE SEQUENCE [LARGE SCALE GENOMIC DNA]</scope>
    <source>
        <strain evidence="2 3">L41</strain>
    </source>
</reference>
<name>A0A165PX63_9FLAO</name>
<comment type="caution">
    <text evidence="2">The sequence shown here is derived from an EMBL/GenBank/DDBJ whole genome shotgun (WGS) entry which is preliminary data.</text>
</comment>
<organism evidence="2 3">
    <name type="scientific">Myroides marinus</name>
    <dbReference type="NCBI Taxonomy" id="703342"/>
    <lineage>
        <taxon>Bacteria</taxon>
        <taxon>Pseudomonadati</taxon>
        <taxon>Bacteroidota</taxon>
        <taxon>Flavobacteriia</taxon>
        <taxon>Flavobacteriales</taxon>
        <taxon>Flavobacteriaceae</taxon>
        <taxon>Myroides</taxon>
    </lineage>
</organism>
<dbReference type="OrthoDB" id="357461at2"/>
<sequence length="312" mass="36040">MKLALTKKFENVESILTAVTVNVGTVVFLFYREEDMRYQLLYISNEERKLIELDYTEKYYQVENKPVLFAVNGRFGIVKSREELLLYSFESELFESISIDNSTVLPQCFHLEWRGPISDSSILPICFRGDGIGSDTRYIAFLDVDTTNKQAKWESYISLEMVNLPNHTDQSYPPKVDTAMLKDTELYTFISGGQTTSVNKWGMDYYAFARGTKEGIINNLLIDSGDLRAIDSKKRGVNGLLSHSQKYLMLTPVFQSDEWKGKPKLFSLDQLKLLDVTFPRGFGKYPQILQHDGIYFWVYLRDQNEMAMCVEE</sequence>
<evidence type="ECO:0000313" key="3">
    <source>
        <dbReference type="Proteomes" id="UP000076630"/>
    </source>
</evidence>
<keyword evidence="1" id="KW-1133">Transmembrane helix</keyword>
<evidence type="ECO:0000256" key="1">
    <source>
        <dbReference type="SAM" id="Phobius"/>
    </source>
</evidence>
<evidence type="ECO:0008006" key="4">
    <source>
        <dbReference type="Google" id="ProtNLM"/>
    </source>
</evidence>
<evidence type="ECO:0000313" key="2">
    <source>
        <dbReference type="EMBL" id="KZE72862.1"/>
    </source>
</evidence>
<dbReference type="EMBL" id="LQNU01000116">
    <property type="protein sequence ID" value="KZE72862.1"/>
    <property type="molecule type" value="Genomic_DNA"/>
</dbReference>
<keyword evidence="1" id="KW-0812">Transmembrane</keyword>
<feature type="transmembrane region" description="Helical" evidence="1">
    <location>
        <begin position="12"/>
        <end position="31"/>
    </location>
</feature>
<proteinExistence type="predicted"/>
<gene>
    <name evidence="2" type="ORF">AV926_02315</name>
</gene>
<dbReference type="RefSeq" id="WP_038988227.1">
    <property type="nucleotide sequence ID" value="NZ_JACAJN010000021.1"/>
</dbReference>